<reference evidence="8" key="1">
    <citation type="journal article" date="2019" name="Int. J. Syst. Evol. Microbiol.">
        <title>The Global Catalogue of Microorganisms (GCM) 10K type strain sequencing project: providing services to taxonomists for standard genome sequencing and annotation.</title>
        <authorList>
            <consortium name="The Broad Institute Genomics Platform"/>
            <consortium name="The Broad Institute Genome Sequencing Center for Infectious Disease"/>
            <person name="Wu L."/>
            <person name="Ma J."/>
        </authorList>
    </citation>
    <scope>NUCLEOTIDE SEQUENCE [LARGE SCALE GENOMIC DNA]</scope>
    <source>
        <strain evidence="8">JCM 16902</strain>
    </source>
</reference>
<dbReference type="Proteomes" id="UP001501074">
    <property type="component" value="Unassembled WGS sequence"/>
</dbReference>
<dbReference type="InterPro" id="IPR015422">
    <property type="entry name" value="PyrdxlP-dep_Trfase_small"/>
</dbReference>
<comment type="caution">
    <text evidence="7">The sequence shown here is derived from an EMBL/GenBank/DDBJ whole genome shotgun (WGS) entry which is preliminary data.</text>
</comment>
<proteinExistence type="inferred from homology"/>
<dbReference type="PANTHER" id="PTHR43525">
    <property type="entry name" value="PROTEIN MALY"/>
    <property type="match status" value="1"/>
</dbReference>
<evidence type="ECO:0000256" key="1">
    <source>
        <dbReference type="ARBA" id="ARBA00001933"/>
    </source>
</evidence>
<dbReference type="SUPFAM" id="SSF53383">
    <property type="entry name" value="PLP-dependent transferases"/>
    <property type="match status" value="1"/>
</dbReference>
<keyword evidence="4" id="KW-0456">Lyase</keyword>
<keyword evidence="7" id="KW-0032">Aminotransferase</keyword>
<evidence type="ECO:0000256" key="2">
    <source>
        <dbReference type="ARBA" id="ARBA00012224"/>
    </source>
</evidence>
<evidence type="ECO:0000256" key="4">
    <source>
        <dbReference type="ARBA" id="ARBA00023239"/>
    </source>
</evidence>
<evidence type="ECO:0000313" key="7">
    <source>
        <dbReference type="EMBL" id="GAA3635613.1"/>
    </source>
</evidence>
<dbReference type="GO" id="GO:0008483">
    <property type="term" value="F:transaminase activity"/>
    <property type="evidence" value="ECO:0007669"/>
    <property type="project" value="UniProtKB-KW"/>
</dbReference>
<keyword evidence="3" id="KW-0663">Pyridoxal phosphate</keyword>
<dbReference type="CDD" id="cd00609">
    <property type="entry name" value="AAT_like"/>
    <property type="match status" value="1"/>
</dbReference>
<dbReference type="Gene3D" id="3.90.1150.10">
    <property type="entry name" value="Aspartate Aminotransferase, domain 1"/>
    <property type="match status" value="1"/>
</dbReference>
<feature type="domain" description="Aminotransferase class I/classII large" evidence="6">
    <location>
        <begin position="100"/>
        <end position="372"/>
    </location>
</feature>
<dbReference type="Pfam" id="PF00155">
    <property type="entry name" value="Aminotran_1_2"/>
    <property type="match status" value="1"/>
</dbReference>
<keyword evidence="7" id="KW-0808">Transferase</keyword>
<comment type="similarity">
    <text evidence="5">Belongs to the class-II pyridoxal-phosphate-dependent aminotransferase family. MalY/PatB cystathionine beta-lyase subfamily.</text>
</comment>
<evidence type="ECO:0000256" key="3">
    <source>
        <dbReference type="ARBA" id="ARBA00022898"/>
    </source>
</evidence>
<protein>
    <recommendedName>
        <fullName evidence="2">cysteine-S-conjugate beta-lyase</fullName>
        <ecNumber evidence="2">4.4.1.13</ecNumber>
    </recommendedName>
</protein>
<comment type="cofactor">
    <cofactor evidence="1">
        <name>pyridoxal 5'-phosphate</name>
        <dbReference type="ChEBI" id="CHEBI:597326"/>
    </cofactor>
</comment>
<accession>A0ABP7AMQ4</accession>
<gene>
    <name evidence="7" type="ORF">GCM10022223_62550</name>
</gene>
<evidence type="ECO:0000259" key="6">
    <source>
        <dbReference type="Pfam" id="PF00155"/>
    </source>
</evidence>
<keyword evidence="8" id="KW-1185">Reference proteome</keyword>
<dbReference type="EMBL" id="BAAAZO010000012">
    <property type="protein sequence ID" value="GAA3635613.1"/>
    <property type="molecule type" value="Genomic_DNA"/>
</dbReference>
<organism evidence="7 8">
    <name type="scientific">Kineosporia mesophila</name>
    <dbReference type="NCBI Taxonomy" id="566012"/>
    <lineage>
        <taxon>Bacteria</taxon>
        <taxon>Bacillati</taxon>
        <taxon>Actinomycetota</taxon>
        <taxon>Actinomycetes</taxon>
        <taxon>Kineosporiales</taxon>
        <taxon>Kineosporiaceae</taxon>
        <taxon>Kineosporia</taxon>
    </lineage>
</organism>
<sequence length="377" mass="40798">MNTADPLDELRRRTSEKWTTYSDDVLPMFVAEMDFPLPPPIADALVAAVSRGDTGYVNPHDRSASRAFASYAQDAWGWLPSVKRMSPATDVSVVVVESLRRLIVPGQGVVIMPPVYPPFYDLVSEAGGSVVEVPMLEDAMDLEAVDRALADGAGGVLLCNPHNPTGLVHSSEQLAELSRIVARHNGFVVSDEIHAPLTHHGQQFTPYLTVSDEAREHGVAAVSGSKAFNLAGLKCAFFVVESDRMDYLLRSLPEEVIVRTGLFGLIATREGFTHCRAWLDDTITTIESNFDVLDRELAARLPSVTVRRAQASYLAWLDMSALGWGADPSRTALREGRVALTRGTDFGPQGAGFARMNLACAPGTIVEAVSRIAALVP</sequence>
<name>A0ABP7AMQ4_9ACTN</name>
<dbReference type="InterPro" id="IPR015424">
    <property type="entry name" value="PyrdxlP-dep_Trfase"/>
</dbReference>
<evidence type="ECO:0000313" key="8">
    <source>
        <dbReference type="Proteomes" id="UP001501074"/>
    </source>
</evidence>
<evidence type="ECO:0000256" key="5">
    <source>
        <dbReference type="ARBA" id="ARBA00037974"/>
    </source>
</evidence>
<dbReference type="RefSeq" id="WP_231488744.1">
    <property type="nucleotide sequence ID" value="NZ_BAAAZO010000012.1"/>
</dbReference>
<dbReference type="InterPro" id="IPR004839">
    <property type="entry name" value="Aminotransferase_I/II_large"/>
</dbReference>
<dbReference type="PANTHER" id="PTHR43525:SF2">
    <property type="entry name" value="CYSTATHIONINE BETA-LYASE-RELATED"/>
    <property type="match status" value="1"/>
</dbReference>
<dbReference type="EC" id="4.4.1.13" evidence="2"/>
<dbReference type="Gene3D" id="3.40.640.10">
    <property type="entry name" value="Type I PLP-dependent aspartate aminotransferase-like (Major domain)"/>
    <property type="match status" value="1"/>
</dbReference>
<dbReference type="InterPro" id="IPR051798">
    <property type="entry name" value="Class-II_PLP-Dep_Aminotrans"/>
</dbReference>
<dbReference type="InterPro" id="IPR015421">
    <property type="entry name" value="PyrdxlP-dep_Trfase_major"/>
</dbReference>